<dbReference type="AlphaFoldDB" id="Q8BQ62"/>
<accession>Q8BQ62</accession>
<reference evidence="1" key="8">
    <citation type="journal article" date="2005" name="Science">
        <title>The Transcriptional Landscape of the Mammalian Genome.</title>
        <authorList>
            <consortium name="The FANTOM Consortium"/>
            <consortium name="Riken Genome Exploration Research Group and Genome Science Group (Genome Network Project Core Group)"/>
        </authorList>
    </citation>
    <scope>NUCLEOTIDE SEQUENCE</scope>
    <source>
        <strain evidence="1">C57BL/6J</strain>
        <tissue evidence="1">Spinal ganglion</tissue>
        <tissue evidence="2">Urinary bladder</tissue>
    </source>
</reference>
<dbReference type="EMBL" id="AK051446">
    <property type="protein sequence ID" value="BAC34642.1"/>
    <property type="molecule type" value="mRNA"/>
</dbReference>
<reference evidence="1" key="3">
    <citation type="journal article" date="2000" name="Genome Res.">
        <title>RIKEN integrated sequence analysis (RISA) system--384-format sequencing pipeline with 384 multicapillary sequencer.</title>
        <authorList>
            <person name="Shibata K."/>
            <person name="Itoh M."/>
            <person name="Aizawa K."/>
            <person name="Nagaoka S."/>
            <person name="Sasaki N."/>
            <person name="Carninci P."/>
            <person name="Konno H."/>
            <person name="Akiyama J."/>
            <person name="Nishi K."/>
            <person name="Kitsunai T."/>
            <person name="Tashiro H."/>
            <person name="Itoh M."/>
            <person name="Sumi N."/>
            <person name="Ishii Y."/>
            <person name="Nakamura S."/>
            <person name="Hazama M."/>
            <person name="Nishine T."/>
            <person name="Harada A."/>
            <person name="Yamamoto R."/>
            <person name="Matsumoto H."/>
            <person name="Sakaguchi S."/>
            <person name="Ikegami T."/>
            <person name="Kashiwagi K."/>
            <person name="Fujiwake S."/>
            <person name="Inoue K."/>
            <person name="Togawa Y."/>
            <person name="Izawa M."/>
            <person name="Ohara E."/>
            <person name="Watahiki M."/>
            <person name="Yoneda Y."/>
            <person name="Ishikawa T."/>
            <person name="Ozawa K."/>
            <person name="Tanaka T."/>
            <person name="Matsuura S."/>
            <person name="Kawai J."/>
            <person name="Okazaki Y."/>
            <person name="Muramatsu M."/>
            <person name="Inoue Y."/>
            <person name="Kira A."/>
            <person name="Hayashizaki Y."/>
        </authorList>
    </citation>
    <scope>NUCLEOTIDE SEQUENCE</scope>
    <source>
        <strain evidence="1">C57BL/6J</strain>
        <tissue evidence="1">Spinal ganglion</tissue>
        <tissue evidence="2">Urinary bladder</tissue>
    </source>
</reference>
<organism evidence="1">
    <name type="scientific">Mus musculus</name>
    <name type="common">Mouse</name>
    <dbReference type="NCBI Taxonomy" id="10090"/>
    <lineage>
        <taxon>Eukaryota</taxon>
        <taxon>Metazoa</taxon>
        <taxon>Chordata</taxon>
        <taxon>Craniata</taxon>
        <taxon>Vertebrata</taxon>
        <taxon>Euteleostomi</taxon>
        <taxon>Mammalia</taxon>
        <taxon>Eutheria</taxon>
        <taxon>Euarchontoglires</taxon>
        <taxon>Glires</taxon>
        <taxon>Rodentia</taxon>
        <taxon>Myomorpha</taxon>
        <taxon>Muroidea</taxon>
        <taxon>Muridae</taxon>
        <taxon>Murinae</taxon>
        <taxon>Mus</taxon>
        <taxon>Mus</taxon>
    </lineage>
</organism>
<name>Q8BQ62_MOUSE</name>
<gene>
    <name evidence="3" type="primary">Synm</name>
    <name evidence="3" type="synonym">Dmn</name>
</gene>
<reference evidence="1" key="4">
    <citation type="journal article" date="2001" name="Nature">
        <title>Functional annotation of a full-length mouse cDNA collection.</title>
        <authorList>
            <consortium name="The RIKEN Genome Exploration Research Group Phase II Team and the FANTOM Consortium"/>
        </authorList>
    </citation>
    <scope>NUCLEOTIDE SEQUENCE</scope>
    <source>
        <strain evidence="1">C57BL/6J</strain>
        <tissue evidence="1">Spinal ganglion</tissue>
        <tissue evidence="2">Urinary bladder</tissue>
    </source>
</reference>
<reference evidence="1" key="5">
    <citation type="submission" date="2001-07" db="EMBL/GenBank/DDBJ databases">
        <authorList>
            <person name="Adachi J."/>
            <person name="Aizawa K."/>
            <person name="Akimura T."/>
            <person name="Arakawa T."/>
            <person name="Bono H."/>
            <person name="Carninci P."/>
            <person name="Fukuda S."/>
            <person name="Furuno M."/>
            <person name="Hanagaki T."/>
            <person name="Hara A."/>
            <person name="Hashizume W."/>
            <person name="Hayashida K."/>
            <person name="Hayatsu N."/>
            <person name="Hiramoto K."/>
            <person name="Hiraoka T."/>
            <person name="Hirozane T."/>
            <person name="Hori F."/>
            <person name="Imotani K."/>
            <person name="Ishii Y."/>
            <person name="Itoh M."/>
            <person name="Kagawa I."/>
            <person name="Kasukawa T."/>
            <person name="Katoh H."/>
            <person name="Kawai J."/>
            <person name="Kojima Y."/>
            <person name="Kondo S."/>
            <person name="Konno H."/>
            <person name="Kouda M."/>
            <person name="Koya S."/>
            <person name="Kurihara C."/>
            <person name="Matsuyama T."/>
            <person name="Miyazaki A."/>
            <person name="Murata M."/>
            <person name="Nakamura M."/>
            <person name="Nishi K."/>
            <person name="Nomura K."/>
            <person name="Numazaki R."/>
            <person name="Ohno M."/>
            <person name="Ohsato N."/>
            <person name="Okazaki Y."/>
            <person name="Saito R."/>
            <person name="Saitoh H."/>
            <person name="Sakai C."/>
            <person name="Sakai K."/>
            <person name="Sakazume N."/>
            <person name="Sano H."/>
            <person name="Sasaki D."/>
            <person name="Shibata K."/>
            <person name="Shinagawa A."/>
            <person name="Shiraki T."/>
            <person name="Sogabe Y."/>
            <person name="Tagami M."/>
            <person name="Tagawa A."/>
            <person name="Takahashi F."/>
            <person name="Takaku-Akahira S."/>
            <person name="Takeda Y."/>
            <person name="Tanaka T."/>
            <person name="Tomaru A."/>
            <person name="Toya T."/>
            <person name="Yasunishi A."/>
            <person name="Muramatsu M."/>
            <person name="Hayashizaki Y."/>
        </authorList>
    </citation>
    <scope>NUCLEOTIDE SEQUENCE</scope>
    <source>
        <strain evidence="1">C57BL/6J</strain>
        <tissue evidence="1">Spinal ganglion</tissue>
    </source>
</reference>
<evidence type="ECO:0000313" key="1">
    <source>
        <dbReference type="EMBL" id="BAC34642.1"/>
    </source>
</evidence>
<evidence type="ECO:0000313" key="3">
    <source>
        <dbReference type="MGI" id="MGI:2661187"/>
    </source>
</evidence>
<reference evidence="1" key="6">
    <citation type="journal article" date="2002" name="Nature">
        <title>Analysis of the mouse transcriptome based on functional annotation of 60,770 full-length cDNAs.</title>
        <authorList>
            <consortium name="The FANTOM Consortium and the RIKEN Genome Exploration Research Group Phase I and II Team"/>
        </authorList>
    </citation>
    <scope>NUCLEOTIDE SEQUENCE</scope>
    <source>
        <strain evidence="1">C57BL/6J</strain>
        <tissue evidence="1">Spinal ganglion</tissue>
        <tissue evidence="2">Urinary bladder</tissue>
    </source>
</reference>
<sequence>MPSSGRGGAFFPDPCVFHGAYLPSGSSRWAKESTMFFIAKYKRNTERLKMIFSNALHGVQEGSGFEWKAFVTLMPTELRVVSLSQELLRLWLVISYTVRDVRTYFFP</sequence>
<reference evidence="2" key="7">
    <citation type="submission" date="2004-03" db="EMBL/GenBank/DDBJ databases">
        <authorList>
            <person name="Arakawa T."/>
            <person name="Carninci P."/>
            <person name="Fukuda S."/>
            <person name="Hashizume W."/>
            <person name="Hayashida K."/>
            <person name="Hori F."/>
            <person name="Iida J."/>
            <person name="Imamura K."/>
            <person name="Imotani K."/>
            <person name="Itoh M."/>
            <person name="Kanagawa S."/>
            <person name="Kawai J."/>
            <person name="Kojima M."/>
            <person name="Konno H."/>
            <person name="Murata M."/>
            <person name="Nakamura M."/>
            <person name="Ninomiya N."/>
            <person name="Nishiyori H."/>
            <person name="Nomura K."/>
            <person name="Ohno M."/>
            <person name="Sakazume N."/>
            <person name="Sano H."/>
            <person name="Sasaki D."/>
            <person name="Shibata K."/>
            <person name="Shiraki T."/>
            <person name="Tagami M."/>
            <person name="Tagami Y."/>
            <person name="Waki K."/>
            <person name="Watahiki A."/>
            <person name="Muramatsu M."/>
            <person name="Hayashizaki Y."/>
        </authorList>
    </citation>
    <scope>NUCLEOTIDE SEQUENCE</scope>
    <source>
        <strain evidence="2">C57BL/6J</strain>
        <tissue evidence="2">Urinary bladder</tissue>
    </source>
</reference>
<dbReference type="AGR" id="MGI:2661187"/>
<proteinExistence type="evidence at transcript level"/>
<dbReference type="MGI" id="MGI:2661187">
    <property type="gene designation" value="Synm"/>
</dbReference>
<protein>
    <submittedName>
        <fullName evidence="1">Uncharacterized protein</fullName>
    </submittedName>
</protein>
<dbReference type="EMBL" id="AK137146">
    <property type="protein sequence ID" value="BAE23251.1"/>
    <property type="molecule type" value="mRNA"/>
</dbReference>
<reference evidence="1" key="9">
    <citation type="journal article" date="2005" name="Science">
        <title>Antisense Transcription in the Mammalian Transcriptome.</title>
        <authorList>
            <consortium name="RIKEN Genome Exploration Research Group and Genome Science Group (Genome Network Project Core Group) and the FANTOM Consortium"/>
        </authorList>
    </citation>
    <scope>NUCLEOTIDE SEQUENCE</scope>
    <source>
        <strain evidence="1">C57BL/6J</strain>
        <tissue evidence="1">Spinal ganglion</tissue>
        <tissue evidence="2">Urinary bladder</tissue>
    </source>
</reference>
<evidence type="ECO:0000313" key="2">
    <source>
        <dbReference type="EMBL" id="BAE23251.1"/>
    </source>
</evidence>
<reference evidence="1" key="1">
    <citation type="journal article" date="1999" name="Methods Enzymol.">
        <title>High-efficiency full-length cDNA cloning.</title>
        <authorList>
            <person name="Carninci P."/>
            <person name="Hayashizaki Y."/>
        </authorList>
    </citation>
    <scope>NUCLEOTIDE SEQUENCE</scope>
    <source>
        <strain evidence="1">C57BL/6J</strain>
        <tissue evidence="1">Spinal ganglion</tissue>
        <tissue evidence="2">Urinary bladder</tissue>
    </source>
</reference>
<reference evidence="1" key="2">
    <citation type="journal article" date="2000" name="Genome Res.">
        <title>Normalization and subtraction of cap-trapper-selected cDNAs to prepare full-length cDNA libraries for rapid discovery of new genes.</title>
        <authorList>
            <person name="Carninci P."/>
            <person name="Shibata Y."/>
            <person name="Hayatsu N."/>
            <person name="Sugahara Y."/>
            <person name="Shibata K."/>
            <person name="Itoh M."/>
            <person name="Konno H."/>
            <person name="Okazaki Y."/>
            <person name="Muramatsu M."/>
            <person name="Hayashizaki Y."/>
        </authorList>
    </citation>
    <scope>NUCLEOTIDE SEQUENCE</scope>
    <source>
        <strain evidence="1">C57BL/6J</strain>
        <tissue evidence="1">Spinal ganglion</tissue>
        <tissue evidence="2">Urinary bladder</tissue>
    </source>
</reference>